<evidence type="ECO:0000256" key="4">
    <source>
        <dbReference type="ARBA" id="ARBA00022989"/>
    </source>
</evidence>
<dbReference type="Gene3D" id="3.30.700.10">
    <property type="entry name" value="Glycoprotein, Type 4 Pilin"/>
    <property type="match status" value="1"/>
</dbReference>
<dbReference type="AlphaFoldDB" id="A0A2G6JAU0"/>
<reference evidence="7 8" key="1">
    <citation type="submission" date="2017-10" db="EMBL/GenBank/DDBJ databases">
        <title>Novel microbial diversity and functional potential in the marine mammal oral microbiome.</title>
        <authorList>
            <person name="Dudek N.K."/>
            <person name="Sun C.L."/>
            <person name="Burstein D."/>
            <person name="Kantor R.S."/>
            <person name="Aliaga Goltsman D.S."/>
            <person name="Bik E.M."/>
            <person name="Thomas B.C."/>
            <person name="Banfield J.F."/>
            <person name="Relman D.A."/>
        </authorList>
    </citation>
    <scope>NUCLEOTIDE SEQUENCE [LARGE SCALE GENOMIC DNA]</scope>
    <source>
        <strain evidence="7">DOLJORAL78_49_30</strain>
    </source>
</reference>
<proteinExistence type="predicted"/>
<dbReference type="Pfam" id="PF07963">
    <property type="entry name" value="N_methyl"/>
    <property type="match status" value="1"/>
</dbReference>
<sequence>MQGFLSVFNMCYPKAHTRGFTLVEMIVVIILLSILSAVVLPRLGNVASYQDASLHGTVLGSLRLAQKAALAQHDASVFWAMERASSDQWRIRVIMGSHDQTPPQLQPDIQARSDLSYSGGISGSLGNGHNLMLRFNQLGDVIAAKENVDLSNAATYPDSADAIGASIQFTDSRGSYCLSLTGYSYDTSCR</sequence>
<evidence type="ECO:0000313" key="8">
    <source>
        <dbReference type="Proteomes" id="UP000242733"/>
    </source>
</evidence>
<gene>
    <name evidence="7" type="ORF">CSA61_01260</name>
</gene>
<dbReference type="InterPro" id="IPR002416">
    <property type="entry name" value="T2SS_protein-GspH"/>
</dbReference>
<comment type="caution">
    <text evidence="7">The sequence shown here is derived from an EMBL/GenBank/DDBJ whole genome shotgun (WGS) entry which is preliminary data.</text>
</comment>
<dbReference type="InterPro" id="IPR012902">
    <property type="entry name" value="N_methyl_site"/>
</dbReference>
<organism evidence="7 8">
    <name type="scientific">Neptuniibacter caesariensis</name>
    <dbReference type="NCBI Taxonomy" id="207954"/>
    <lineage>
        <taxon>Bacteria</taxon>
        <taxon>Pseudomonadati</taxon>
        <taxon>Pseudomonadota</taxon>
        <taxon>Gammaproteobacteria</taxon>
        <taxon>Oceanospirillales</taxon>
        <taxon>Oceanospirillaceae</taxon>
        <taxon>Neptuniibacter</taxon>
    </lineage>
</organism>
<feature type="transmembrane region" description="Helical" evidence="6">
    <location>
        <begin position="20"/>
        <end position="40"/>
    </location>
</feature>
<dbReference type="EMBL" id="PDSG01000005">
    <property type="protein sequence ID" value="PIE20545.1"/>
    <property type="molecule type" value="Genomic_DNA"/>
</dbReference>
<dbReference type="PRINTS" id="PR00885">
    <property type="entry name" value="BCTERIALGSPH"/>
</dbReference>
<dbReference type="NCBIfam" id="TIGR02532">
    <property type="entry name" value="IV_pilin_GFxxxE"/>
    <property type="match status" value="1"/>
</dbReference>
<evidence type="ECO:0000256" key="6">
    <source>
        <dbReference type="SAM" id="Phobius"/>
    </source>
</evidence>
<evidence type="ECO:0000313" key="7">
    <source>
        <dbReference type="EMBL" id="PIE20545.1"/>
    </source>
</evidence>
<keyword evidence="4 6" id="KW-1133">Transmembrane helix</keyword>
<comment type="subcellular location">
    <subcellularLocation>
        <location evidence="1">Membrane</location>
        <topology evidence="1">Single-pass membrane protein</topology>
    </subcellularLocation>
</comment>
<dbReference type="Proteomes" id="UP000242733">
    <property type="component" value="Unassembled WGS sequence"/>
</dbReference>
<evidence type="ECO:0000256" key="1">
    <source>
        <dbReference type="ARBA" id="ARBA00004167"/>
    </source>
</evidence>
<evidence type="ECO:0000256" key="3">
    <source>
        <dbReference type="ARBA" id="ARBA00022692"/>
    </source>
</evidence>
<dbReference type="InterPro" id="IPR045584">
    <property type="entry name" value="Pilin-like"/>
</dbReference>
<dbReference type="PROSITE" id="PS00409">
    <property type="entry name" value="PROKAR_NTER_METHYL"/>
    <property type="match status" value="1"/>
</dbReference>
<dbReference type="SUPFAM" id="SSF54523">
    <property type="entry name" value="Pili subunits"/>
    <property type="match status" value="1"/>
</dbReference>
<keyword evidence="3 6" id="KW-0812">Transmembrane</keyword>
<accession>A0A2G6JAU0</accession>
<evidence type="ECO:0000256" key="2">
    <source>
        <dbReference type="ARBA" id="ARBA00022481"/>
    </source>
</evidence>
<dbReference type="GO" id="GO:0016020">
    <property type="term" value="C:membrane"/>
    <property type="evidence" value="ECO:0007669"/>
    <property type="project" value="UniProtKB-SubCell"/>
</dbReference>
<dbReference type="GO" id="GO:0015627">
    <property type="term" value="C:type II protein secretion system complex"/>
    <property type="evidence" value="ECO:0007669"/>
    <property type="project" value="InterPro"/>
</dbReference>
<keyword evidence="2" id="KW-0488">Methylation</keyword>
<evidence type="ECO:0000256" key="5">
    <source>
        <dbReference type="ARBA" id="ARBA00023136"/>
    </source>
</evidence>
<name>A0A2G6JAU0_NEPCE</name>
<keyword evidence="5 6" id="KW-0472">Membrane</keyword>
<protein>
    <submittedName>
        <fullName evidence="7">Uncharacterized protein</fullName>
    </submittedName>
</protein>
<dbReference type="GO" id="GO:0015628">
    <property type="term" value="P:protein secretion by the type II secretion system"/>
    <property type="evidence" value="ECO:0007669"/>
    <property type="project" value="InterPro"/>
</dbReference>